<name>A0A2W4U2N2_9CYAN</name>
<dbReference type="AlphaFoldDB" id="A0A2W4U2N2"/>
<dbReference type="Proteomes" id="UP000249354">
    <property type="component" value="Unassembled WGS sequence"/>
</dbReference>
<evidence type="ECO:0000313" key="2">
    <source>
        <dbReference type="Proteomes" id="UP000249354"/>
    </source>
</evidence>
<reference evidence="2" key="1">
    <citation type="submission" date="2018-04" db="EMBL/GenBank/DDBJ databases">
        <authorList>
            <person name="Cornet L."/>
        </authorList>
    </citation>
    <scope>NUCLEOTIDE SEQUENCE [LARGE SCALE GENOMIC DNA]</scope>
</reference>
<gene>
    <name evidence="1" type="ORF">DCF25_16000</name>
</gene>
<evidence type="ECO:0000313" key="1">
    <source>
        <dbReference type="EMBL" id="PZO13477.1"/>
    </source>
</evidence>
<protein>
    <submittedName>
        <fullName evidence="1">Fertility inhibition FinO-like protein</fullName>
    </submittedName>
</protein>
<dbReference type="EMBL" id="QBMC01000124">
    <property type="protein sequence ID" value="PZO13477.1"/>
    <property type="molecule type" value="Genomic_DNA"/>
</dbReference>
<comment type="caution">
    <text evidence="1">The sequence shown here is derived from an EMBL/GenBank/DDBJ whole genome shotgun (WGS) entry which is preliminary data.</text>
</comment>
<sequence length="97" mass="10727">MSIPGKLEVTIKISELPTSELIENGWHHFTIDCEGRTVSVTVKPKVWKKLTTADEQYESWVAAVTGQVGELTPEGFVLESPSIQAFERKPKAAKTAE</sequence>
<organism evidence="1 2">
    <name type="scientific">Leptolyngbya foveolarum</name>
    <dbReference type="NCBI Taxonomy" id="47253"/>
    <lineage>
        <taxon>Bacteria</taxon>
        <taxon>Bacillati</taxon>
        <taxon>Cyanobacteriota</taxon>
        <taxon>Cyanophyceae</taxon>
        <taxon>Leptolyngbyales</taxon>
        <taxon>Leptolyngbyaceae</taxon>
        <taxon>Leptolyngbya group</taxon>
        <taxon>Leptolyngbya</taxon>
    </lineage>
</organism>
<accession>A0A2W4U2N2</accession>
<proteinExistence type="predicted"/>
<reference evidence="1 2" key="2">
    <citation type="submission" date="2018-06" db="EMBL/GenBank/DDBJ databases">
        <title>Metagenomic assembly of (sub)arctic Cyanobacteria and their associated microbiome from non-axenic cultures.</title>
        <authorList>
            <person name="Baurain D."/>
        </authorList>
    </citation>
    <scope>NUCLEOTIDE SEQUENCE [LARGE SCALE GENOMIC DNA]</scope>
    <source>
        <strain evidence="1">ULC129bin1</strain>
    </source>
</reference>